<dbReference type="Pfam" id="PF01839">
    <property type="entry name" value="FG-GAP"/>
    <property type="match status" value="1"/>
</dbReference>
<evidence type="ECO:0000313" key="7">
    <source>
        <dbReference type="Proteomes" id="UP001612915"/>
    </source>
</evidence>
<evidence type="ECO:0000256" key="5">
    <source>
        <dbReference type="SAM" id="SignalP"/>
    </source>
</evidence>
<dbReference type="SMART" id="SM00191">
    <property type="entry name" value="Int_alpha"/>
    <property type="match status" value="3"/>
</dbReference>
<dbReference type="Gene3D" id="2.130.10.130">
    <property type="entry name" value="Integrin alpha, N-terminal"/>
    <property type="match status" value="2"/>
</dbReference>
<dbReference type="EMBL" id="JBITLV010000005">
    <property type="protein sequence ID" value="MFI7588633.1"/>
    <property type="molecule type" value="Genomic_DNA"/>
</dbReference>
<proteinExistence type="predicted"/>
<evidence type="ECO:0000256" key="3">
    <source>
        <dbReference type="ARBA" id="ARBA00023180"/>
    </source>
</evidence>
<evidence type="ECO:0000256" key="2">
    <source>
        <dbReference type="ARBA" id="ARBA00022737"/>
    </source>
</evidence>
<dbReference type="InterPro" id="IPR013519">
    <property type="entry name" value="Int_alpha_beta-p"/>
</dbReference>
<feature type="region of interest" description="Disordered" evidence="4">
    <location>
        <begin position="330"/>
        <end position="353"/>
    </location>
</feature>
<feature type="chain" id="PRO_5045380925" evidence="5">
    <location>
        <begin position="36"/>
        <end position="500"/>
    </location>
</feature>
<dbReference type="SUPFAM" id="SSF69318">
    <property type="entry name" value="Integrin alpha N-terminal domain"/>
    <property type="match status" value="2"/>
</dbReference>
<dbReference type="PROSITE" id="PS51470">
    <property type="entry name" value="FG_GAP"/>
    <property type="match status" value="1"/>
</dbReference>
<reference evidence="6 7" key="1">
    <citation type="submission" date="2024-10" db="EMBL/GenBank/DDBJ databases">
        <title>The Natural Products Discovery Center: Release of the First 8490 Sequenced Strains for Exploring Actinobacteria Biosynthetic Diversity.</title>
        <authorList>
            <person name="Kalkreuter E."/>
            <person name="Kautsar S.A."/>
            <person name="Yang D."/>
            <person name="Bader C.D."/>
            <person name="Teijaro C.N."/>
            <person name="Fluegel L."/>
            <person name="Davis C.M."/>
            <person name="Simpson J.R."/>
            <person name="Lauterbach L."/>
            <person name="Steele A.D."/>
            <person name="Gui C."/>
            <person name="Meng S."/>
            <person name="Li G."/>
            <person name="Viehrig K."/>
            <person name="Ye F."/>
            <person name="Su P."/>
            <person name="Kiefer A.F."/>
            <person name="Nichols A."/>
            <person name="Cepeda A.J."/>
            <person name="Yan W."/>
            <person name="Fan B."/>
            <person name="Jiang Y."/>
            <person name="Adhikari A."/>
            <person name="Zheng C.-J."/>
            <person name="Schuster L."/>
            <person name="Cowan T.M."/>
            <person name="Smanski M.J."/>
            <person name="Chevrette M.G."/>
            <person name="De Carvalho L.P.S."/>
            <person name="Shen B."/>
        </authorList>
    </citation>
    <scope>NUCLEOTIDE SEQUENCE [LARGE SCALE GENOMIC DNA]</scope>
    <source>
        <strain evidence="6 7">NPDC049639</strain>
    </source>
</reference>
<accession>A0ABW8ARC2</accession>
<evidence type="ECO:0000256" key="1">
    <source>
        <dbReference type="ARBA" id="ARBA00022729"/>
    </source>
</evidence>
<keyword evidence="2" id="KW-0677">Repeat</keyword>
<feature type="signal peptide" evidence="5">
    <location>
        <begin position="1"/>
        <end position="35"/>
    </location>
</feature>
<dbReference type="RefSeq" id="WP_398282527.1">
    <property type="nucleotide sequence ID" value="NZ_JBITLV010000005.1"/>
</dbReference>
<protein>
    <submittedName>
        <fullName evidence="6">FG-GAP repeat protein</fullName>
    </submittedName>
</protein>
<dbReference type="InterPro" id="IPR013517">
    <property type="entry name" value="FG-GAP"/>
</dbReference>
<sequence>MTGHGARSGAQRVRRVLLLTCAAALTCGPAAPALAATPTGTHDLVVVGAGTNADDGSPDSQGYVDVRFPDGDTQRLTAAGLGLPPAPAGSDGFGASVAIGDVNADGLSDLVIGANGYYGDHTAGRAWLVLGGANGFTAAGVRDLNVTHGSPAEGFRTYGSAVAISVLNDTVSDIWVADPSATVGGHAMAGRVYRFTFTGPGDGSGTGTLSAATALDQDTAGVPGTAEAGDLFGAALASSSAGVVVGSPGEAIGTQKNAGSVYAVTTDGDNGVVTGASAFSQDTKGVPGSAEAGDLFGASIAPGGQAVGAPGEDVGKLKDAGSVQLFRSSGVPGQLRPDRSVTQDSKGVPGTAEAGDRFGAVVTAGTFTCQEQSQIAVSAPGEGIGKAARAGSVTLVPGAVANSECKSVALSQGSGLPGTAETGEATGSTLAVANGDPEAEEDRYDALLVGVPAESIGTLSQSGRVLLVRFPSRTATSLGPLTGGDQPGAFYGHILGLDAQ</sequence>
<keyword evidence="1 5" id="KW-0732">Signal</keyword>
<evidence type="ECO:0000313" key="6">
    <source>
        <dbReference type="EMBL" id="MFI7588633.1"/>
    </source>
</evidence>
<gene>
    <name evidence="6" type="ORF">ACIB24_16300</name>
</gene>
<keyword evidence="7" id="KW-1185">Reference proteome</keyword>
<dbReference type="InterPro" id="IPR028994">
    <property type="entry name" value="Integrin_alpha_N"/>
</dbReference>
<dbReference type="PANTHER" id="PTHR36220:SF1">
    <property type="entry name" value="GAMMA TUBULIN COMPLEX COMPONENT C-TERMINAL DOMAIN-CONTAINING PROTEIN"/>
    <property type="match status" value="1"/>
</dbReference>
<keyword evidence="3" id="KW-0325">Glycoprotein</keyword>
<organism evidence="6 7">
    <name type="scientific">Spongisporangium articulatum</name>
    <dbReference type="NCBI Taxonomy" id="3362603"/>
    <lineage>
        <taxon>Bacteria</taxon>
        <taxon>Bacillati</taxon>
        <taxon>Actinomycetota</taxon>
        <taxon>Actinomycetes</taxon>
        <taxon>Kineosporiales</taxon>
        <taxon>Kineosporiaceae</taxon>
        <taxon>Spongisporangium</taxon>
    </lineage>
</organism>
<dbReference type="PANTHER" id="PTHR36220">
    <property type="entry name" value="UNNAMED PRODUCT"/>
    <property type="match status" value="1"/>
</dbReference>
<evidence type="ECO:0000256" key="4">
    <source>
        <dbReference type="SAM" id="MobiDB-lite"/>
    </source>
</evidence>
<dbReference type="Proteomes" id="UP001612915">
    <property type="component" value="Unassembled WGS sequence"/>
</dbReference>
<comment type="caution">
    <text evidence="6">The sequence shown here is derived from an EMBL/GenBank/DDBJ whole genome shotgun (WGS) entry which is preliminary data.</text>
</comment>
<name>A0ABW8ARC2_9ACTN</name>